<dbReference type="GO" id="GO:0080146">
    <property type="term" value="F:L-cysteine desulfhydrase activity"/>
    <property type="evidence" value="ECO:0007669"/>
    <property type="project" value="TreeGrafter"/>
</dbReference>
<dbReference type="PANTHER" id="PTHR30501">
    <property type="entry name" value="UPF0597 PROTEIN YHAM"/>
    <property type="match status" value="1"/>
</dbReference>
<accession>A0AA43XKL4</accession>
<dbReference type="InterPro" id="IPR021144">
    <property type="entry name" value="UPF0597"/>
</dbReference>
<dbReference type="AlphaFoldDB" id="A0AA43XKL4"/>
<comment type="caution">
    <text evidence="3">The sequence shown here is derived from an EMBL/GenBank/DDBJ whole genome shotgun (WGS) entry which is preliminary data.</text>
</comment>
<dbReference type="Proteomes" id="UP000449710">
    <property type="component" value="Unassembled WGS sequence"/>
</dbReference>
<dbReference type="PANTHER" id="PTHR30501:SF2">
    <property type="entry name" value="UPF0597 PROTEIN YHAM"/>
    <property type="match status" value="1"/>
</dbReference>
<dbReference type="Pfam" id="PF03313">
    <property type="entry name" value="SDH_alpha"/>
    <property type="match status" value="1"/>
</dbReference>
<reference evidence="3 4" key="1">
    <citation type="submission" date="2019-04" db="EMBL/GenBank/DDBJ databases">
        <title>Isachenkonia alkalipeptolytica gen. nov. sp. nov. a new anaerobic, alkiliphilic organothrophic bacterium capable to reduce synthesized ferrihydrite isolated from a soda lake.</title>
        <authorList>
            <person name="Toshchakov S.V."/>
            <person name="Zavarzina D.G."/>
            <person name="Zhilina T.N."/>
            <person name="Kostrikina N.A."/>
            <person name="Kublanov I.V."/>
        </authorList>
    </citation>
    <scope>NUCLEOTIDE SEQUENCE [LARGE SCALE GENOMIC DNA]</scope>
    <source>
        <strain evidence="3 4">Z-1701</strain>
    </source>
</reference>
<evidence type="ECO:0000256" key="1">
    <source>
        <dbReference type="HAMAP-Rule" id="MF_01845"/>
    </source>
</evidence>
<evidence type="ECO:0000313" key="3">
    <source>
        <dbReference type="EMBL" id="NBG88081.1"/>
    </source>
</evidence>
<gene>
    <name evidence="3" type="ORF">ISALK_06155</name>
</gene>
<dbReference type="EMBL" id="SUMG01000005">
    <property type="protein sequence ID" value="NBG88081.1"/>
    <property type="molecule type" value="Genomic_DNA"/>
</dbReference>
<proteinExistence type="inferred from homology"/>
<dbReference type="RefSeq" id="WP_160720215.1">
    <property type="nucleotide sequence ID" value="NZ_SUMG01000005.1"/>
</dbReference>
<name>A0AA43XKL4_9CLOT</name>
<dbReference type="GO" id="GO:0019450">
    <property type="term" value="P:L-cysteine catabolic process to pyruvate"/>
    <property type="evidence" value="ECO:0007669"/>
    <property type="project" value="TreeGrafter"/>
</dbReference>
<feature type="domain" description="Serine dehydratase-like alpha subunit" evidence="2">
    <location>
        <begin position="194"/>
        <end position="418"/>
    </location>
</feature>
<evidence type="ECO:0000313" key="4">
    <source>
        <dbReference type="Proteomes" id="UP000449710"/>
    </source>
</evidence>
<dbReference type="InterPro" id="IPR005130">
    <property type="entry name" value="Ser_deHydtase-like_asu"/>
</dbReference>
<organism evidence="3 4">
    <name type="scientific">Isachenkonia alkalipeptolytica</name>
    <dbReference type="NCBI Taxonomy" id="2565777"/>
    <lineage>
        <taxon>Bacteria</taxon>
        <taxon>Bacillati</taxon>
        <taxon>Bacillota</taxon>
        <taxon>Clostridia</taxon>
        <taxon>Eubacteriales</taxon>
        <taxon>Clostridiaceae</taxon>
        <taxon>Isachenkonia</taxon>
    </lineage>
</organism>
<comment type="similarity">
    <text evidence="1">Belongs to the UPF0597 family.</text>
</comment>
<evidence type="ECO:0000259" key="2">
    <source>
        <dbReference type="Pfam" id="PF03313"/>
    </source>
</evidence>
<dbReference type="HAMAP" id="MF_01845">
    <property type="entry name" value="UPF0597"/>
    <property type="match status" value="1"/>
</dbReference>
<protein>
    <recommendedName>
        <fullName evidence="1">UPF0597 protein ISALK_06155</fullName>
    </recommendedName>
</protein>
<keyword evidence="4" id="KW-1185">Reference proteome</keyword>
<dbReference type="PIRSF" id="PIRSF006054">
    <property type="entry name" value="UCP006054"/>
    <property type="match status" value="1"/>
</dbReference>
<sequence length="426" mass="45693">MEKMIIDMLKEEIRPAVGCTEPVAVAYGAALAKELLGEDLEELKILVNSNLYKNGMGVFVPGTTKKGLRWAAVLGALLGNPDKELEVLENLPLESETLGREFLDKHRVTVNYLEKKPEVFIEVKAFGNQSHSRVIIEKTHGNVVLKEKNGDKIYVKENKGEKEQPREFLRRDLDIEGLRGSVKKLTKEDLSFLNPVIEKNCHIGNEGKKIKLGMGVGYSLTRLMEEGKIGEDALNKAKAITAGASDARMSGASYTVYSCAGSGNQGLAASLPVIVMAEELNLGEETLLQGLALSFMVTIYVKNRIGRLSPLCGCGIAAGVGSAVALGEFMDMSTEEIEKGIQNIIGNLTGMICDGAKPGCALKLSTSVGGVMEMMLLAKAGACISESEGITGKTLQKSIENLGALSTKGMESADDLILQLMVAQNP</sequence>